<keyword evidence="3 6" id="KW-0378">Hydrolase</keyword>
<dbReference type="PANTHER" id="PTHR12629">
    <property type="entry name" value="DIPHOSPHOINOSITOL POLYPHOSPHATE PHOSPHOHYDROLASE"/>
    <property type="match status" value="1"/>
</dbReference>
<dbReference type="SUPFAM" id="SSF55811">
    <property type="entry name" value="Nudix"/>
    <property type="match status" value="1"/>
</dbReference>
<dbReference type="PROSITE" id="PS51462">
    <property type="entry name" value="NUDIX"/>
    <property type="match status" value="1"/>
</dbReference>
<dbReference type="EMBL" id="CP106738">
    <property type="protein sequence ID" value="UXX84126.1"/>
    <property type="molecule type" value="Genomic_DNA"/>
</dbReference>
<keyword evidence="7" id="KW-1185">Reference proteome</keyword>
<dbReference type="InterPro" id="IPR000086">
    <property type="entry name" value="NUDIX_hydrolase_dom"/>
</dbReference>
<organism evidence="6 7">
    <name type="scientific">Roseovarius pelagicus</name>
    <dbReference type="NCBI Taxonomy" id="2980108"/>
    <lineage>
        <taxon>Bacteria</taxon>
        <taxon>Pseudomonadati</taxon>
        <taxon>Pseudomonadota</taxon>
        <taxon>Alphaproteobacteria</taxon>
        <taxon>Rhodobacterales</taxon>
        <taxon>Roseobacteraceae</taxon>
        <taxon>Roseovarius</taxon>
    </lineage>
</organism>
<gene>
    <name evidence="6" type="ORF">N7U68_05605</name>
</gene>
<dbReference type="CDD" id="cd04666">
    <property type="entry name" value="NUDIX_DIPP2_like_Nudt4"/>
    <property type="match status" value="1"/>
</dbReference>
<evidence type="ECO:0000313" key="6">
    <source>
        <dbReference type="EMBL" id="UXX84126.1"/>
    </source>
</evidence>
<dbReference type="Gene3D" id="3.90.79.10">
    <property type="entry name" value="Nucleoside Triphosphate Pyrophosphohydrolase"/>
    <property type="match status" value="1"/>
</dbReference>
<evidence type="ECO:0000259" key="5">
    <source>
        <dbReference type="PROSITE" id="PS51462"/>
    </source>
</evidence>
<keyword evidence="4" id="KW-0460">Magnesium</keyword>
<protein>
    <submittedName>
        <fullName evidence="6">NUDIX hydrolase</fullName>
    </submittedName>
</protein>
<name>A0ABY6DDB7_9RHOB</name>
<evidence type="ECO:0000256" key="3">
    <source>
        <dbReference type="ARBA" id="ARBA00022801"/>
    </source>
</evidence>
<dbReference type="PANTHER" id="PTHR12629:SF0">
    <property type="entry name" value="DIPHOSPHOINOSITOL-POLYPHOSPHATE DIPHOSPHATASE"/>
    <property type="match status" value="1"/>
</dbReference>
<comment type="cofactor">
    <cofactor evidence="1">
        <name>Mg(2+)</name>
        <dbReference type="ChEBI" id="CHEBI:18420"/>
    </cofactor>
</comment>
<dbReference type="GO" id="GO:0016787">
    <property type="term" value="F:hydrolase activity"/>
    <property type="evidence" value="ECO:0007669"/>
    <property type="project" value="UniProtKB-KW"/>
</dbReference>
<dbReference type="InterPro" id="IPR015797">
    <property type="entry name" value="NUDIX_hydrolase-like_dom_sf"/>
</dbReference>
<proteinExistence type="predicted"/>
<dbReference type="Pfam" id="PF00293">
    <property type="entry name" value="NUDIX"/>
    <property type="match status" value="1"/>
</dbReference>
<reference evidence="6" key="1">
    <citation type="submission" date="2022-10" db="EMBL/GenBank/DDBJ databases">
        <title>Roseovarius pelagicus sp. nov., isolated from Arctic seawater.</title>
        <authorList>
            <person name="Hong Y.W."/>
            <person name="Hwang C.Y."/>
        </authorList>
    </citation>
    <scope>NUCLEOTIDE SEQUENCE</scope>
    <source>
        <strain evidence="6">HL-MP18</strain>
    </source>
</reference>
<keyword evidence="2" id="KW-0479">Metal-binding</keyword>
<dbReference type="Proteomes" id="UP001064087">
    <property type="component" value="Chromosome"/>
</dbReference>
<dbReference type="InterPro" id="IPR047198">
    <property type="entry name" value="DDP-like_NUDIX"/>
</dbReference>
<evidence type="ECO:0000256" key="1">
    <source>
        <dbReference type="ARBA" id="ARBA00001946"/>
    </source>
</evidence>
<accession>A0ABY6DDB7</accession>
<evidence type="ECO:0000256" key="2">
    <source>
        <dbReference type="ARBA" id="ARBA00022723"/>
    </source>
</evidence>
<evidence type="ECO:0000256" key="4">
    <source>
        <dbReference type="ARBA" id="ARBA00022842"/>
    </source>
</evidence>
<evidence type="ECO:0000313" key="7">
    <source>
        <dbReference type="Proteomes" id="UP001064087"/>
    </source>
</evidence>
<sequence>MIRFLSAAWGDYVRPMFQRPKRLQVAALCHRGVGDNAEVLLVTSRGTGRWIIPKGWPIRGLNSPEAALQEAWEEAGVRGIAANDGPIGSYSYDKIMPAGLAVPVETLVYSVSVDEIETRFPEAHERRRQWMKPRVAAELVNEPELKSILRDMT</sequence>
<feature type="domain" description="Nudix hydrolase" evidence="5">
    <location>
        <begin position="20"/>
        <end position="153"/>
    </location>
</feature>
<dbReference type="RefSeq" id="WP_263048508.1">
    <property type="nucleotide sequence ID" value="NZ_CP106738.1"/>
</dbReference>